<dbReference type="Proteomes" id="UP000095280">
    <property type="component" value="Unplaced"/>
</dbReference>
<evidence type="ECO:0000256" key="1">
    <source>
        <dbReference type="SAM" id="MobiDB-lite"/>
    </source>
</evidence>
<proteinExistence type="predicted"/>
<reference evidence="3" key="1">
    <citation type="submission" date="2016-11" db="UniProtKB">
        <authorList>
            <consortium name="WormBaseParasite"/>
        </authorList>
    </citation>
    <scope>IDENTIFICATION</scope>
</reference>
<organism evidence="2 3">
    <name type="scientific">Macrostomum lignano</name>
    <dbReference type="NCBI Taxonomy" id="282301"/>
    <lineage>
        <taxon>Eukaryota</taxon>
        <taxon>Metazoa</taxon>
        <taxon>Spiralia</taxon>
        <taxon>Lophotrochozoa</taxon>
        <taxon>Platyhelminthes</taxon>
        <taxon>Rhabditophora</taxon>
        <taxon>Macrostomorpha</taxon>
        <taxon>Macrostomida</taxon>
        <taxon>Macrostomidae</taxon>
        <taxon>Macrostomum</taxon>
    </lineage>
</organism>
<evidence type="ECO:0000313" key="3">
    <source>
        <dbReference type="WBParaSite" id="maker-unitig_44549-snap-gene-0.2-mRNA-1"/>
    </source>
</evidence>
<protein>
    <submittedName>
        <fullName evidence="3">UDENN domain-containing protein</fullName>
    </submittedName>
</protein>
<feature type="compositionally biased region" description="Basic and acidic residues" evidence="1">
    <location>
        <begin position="248"/>
        <end position="265"/>
    </location>
</feature>
<accession>A0A1I8FQM0</accession>
<name>A0A1I8FQM0_9PLAT</name>
<feature type="region of interest" description="Disordered" evidence="1">
    <location>
        <begin position="229"/>
        <end position="273"/>
    </location>
</feature>
<sequence length="414" mass="44941">ICVQDEPEASIVADLAAATLPSCPTTWATGLGLALQAASAGLARAAAARQTSGADPRQGRHQGDSSYCRAIGSVSMEALVPHILAHLPGHRLPPAAPAPLQPRMRAREPLPPQSAAHAGHSCQLLTLSFPWAMRNRIWSRTGSRNCSQLSNPVAITRVNCLVTRDREWVVKAVNSAVKERPWRLVMLLTAHARKKPPGPLESFVTSKPSELMLAMPAAFSSDSLKSKKARKLQQDGRQREAAALAESSRVDQSDSCEKSTAREQTESLNPPCTSAAASVHTRMHWELGWAAAQELRCCRVSQWEGTAESTATATDWRKARIRTPDLLQGQRTSRLKTNSTSNGCHVNRCNGYTSPWPNHGNGPSSVFKQLVLPANRNDGNSQQQQKHEDGTIDFQHLLLSGDTSIAFCLLDSQP</sequence>
<dbReference type="WBParaSite" id="maker-unitig_44549-snap-gene-0.2-mRNA-1">
    <property type="protein sequence ID" value="maker-unitig_44549-snap-gene-0.2-mRNA-1"/>
    <property type="gene ID" value="maker-unitig_44549-snap-gene-0.2"/>
</dbReference>
<evidence type="ECO:0000313" key="2">
    <source>
        <dbReference type="Proteomes" id="UP000095280"/>
    </source>
</evidence>
<keyword evidence="2" id="KW-1185">Reference proteome</keyword>
<dbReference type="AlphaFoldDB" id="A0A1I8FQM0"/>